<dbReference type="InterPro" id="IPR036397">
    <property type="entry name" value="RNaseH_sf"/>
</dbReference>
<dbReference type="RefSeq" id="XP_037885662.1">
    <property type="nucleotide sequence ID" value="XM_038029734.1"/>
</dbReference>
<dbReference type="AlphaFoldDB" id="A0A8U0WKG5"/>
<proteinExistence type="predicted"/>
<evidence type="ECO:0000313" key="1">
    <source>
        <dbReference type="Proteomes" id="UP000092443"/>
    </source>
</evidence>
<gene>
    <name evidence="2" type="primary">LOC119635134</name>
</gene>
<protein>
    <submittedName>
        <fullName evidence="2">Uncharacterized protein LOC119635134</fullName>
    </submittedName>
</protein>
<reference evidence="2" key="1">
    <citation type="submission" date="2025-08" db="UniProtKB">
        <authorList>
            <consortium name="RefSeq"/>
        </authorList>
    </citation>
    <scope>IDENTIFICATION</scope>
    <source>
        <tissue evidence="2">Whole body pupa</tissue>
    </source>
</reference>
<accession>A0A8U0WKG5</accession>
<dbReference type="GO" id="GO:0003676">
    <property type="term" value="F:nucleic acid binding"/>
    <property type="evidence" value="ECO:0007669"/>
    <property type="project" value="InterPro"/>
</dbReference>
<organism evidence="1 2">
    <name type="scientific">Glossina fuscipes</name>
    <dbReference type="NCBI Taxonomy" id="7396"/>
    <lineage>
        <taxon>Eukaryota</taxon>
        <taxon>Metazoa</taxon>
        <taxon>Ecdysozoa</taxon>
        <taxon>Arthropoda</taxon>
        <taxon>Hexapoda</taxon>
        <taxon>Insecta</taxon>
        <taxon>Pterygota</taxon>
        <taxon>Neoptera</taxon>
        <taxon>Endopterygota</taxon>
        <taxon>Diptera</taxon>
        <taxon>Brachycera</taxon>
        <taxon>Muscomorpha</taxon>
        <taxon>Hippoboscoidea</taxon>
        <taxon>Glossinidae</taxon>
        <taxon>Glossina</taxon>
    </lineage>
</organism>
<dbReference type="Proteomes" id="UP000092443">
    <property type="component" value="Unplaced"/>
</dbReference>
<dbReference type="KEGG" id="gfs:119635134"/>
<keyword evidence="1" id="KW-1185">Reference proteome</keyword>
<evidence type="ECO:0000313" key="2">
    <source>
        <dbReference type="RefSeq" id="XP_037885662.1"/>
    </source>
</evidence>
<name>A0A8U0WKG5_9MUSC</name>
<dbReference type="GeneID" id="119635134"/>
<dbReference type="Gene3D" id="3.30.420.10">
    <property type="entry name" value="Ribonuclease H-like superfamily/Ribonuclease H"/>
    <property type="match status" value="1"/>
</dbReference>
<sequence>MLEQQRLGDVFSHRIFFSDETHFSLDVYVNKQDCRICRSKLSTSNWLKTVTFLNNQCMVWHVGVTSPYVLENGQSPGQAATVNFDRYRNVHTKCFRHEIEDVDVEDMGFQKDDCVVILFCGH</sequence>